<organism evidence="4 5">
    <name type="scientific">Lutzomyia longipalpis</name>
    <name type="common">Sand fly</name>
    <dbReference type="NCBI Taxonomy" id="7200"/>
    <lineage>
        <taxon>Eukaryota</taxon>
        <taxon>Metazoa</taxon>
        <taxon>Ecdysozoa</taxon>
        <taxon>Arthropoda</taxon>
        <taxon>Hexapoda</taxon>
        <taxon>Insecta</taxon>
        <taxon>Pterygota</taxon>
        <taxon>Neoptera</taxon>
        <taxon>Endopterygota</taxon>
        <taxon>Diptera</taxon>
        <taxon>Nematocera</taxon>
        <taxon>Psychodoidea</taxon>
        <taxon>Psychodidae</taxon>
        <taxon>Lutzomyia</taxon>
        <taxon>Lutzomyia</taxon>
    </lineage>
</organism>
<dbReference type="VEuPathDB" id="VectorBase:LLOJ003576"/>
<dbReference type="GO" id="GO:0008168">
    <property type="term" value="F:methyltransferase activity"/>
    <property type="evidence" value="ECO:0007669"/>
    <property type="project" value="UniProtKB-KW"/>
</dbReference>
<dbReference type="PANTHER" id="PTHR43861">
    <property type="entry name" value="TRANS-ACONITATE 2-METHYLTRANSFERASE-RELATED"/>
    <property type="match status" value="1"/>
</dbReference>
<sequence length="192" mass="22064">MNKAYLYQKANSLQRRDAKEVLDEFGHLMQWHVDREESILDVGCGSGDVLVDYLLPALPKTYSRVVGADISEQMVRYARDTYGHLKRVSFTTLDIEGEIPPEMPLSEPFNHITILLLPPLGSGSKNIYNLLADDGDCLLAFLANMPIFEIYEQMARSIKWAPYMKDVHKFVSPYQHSEKPAEEFWDLMYSNQ</sequence>
<dbReference type="SUPFAM" id="SSF53335">
    <property type="entry name" value="S-adenosyl-L-methionine-dependent methyltransferases"/>
    <property type="match status" value="1"/>
</dbReference>
<dbReference type="Pfam" id="PF13649">
    <property type="entry name" value="Methyltransf_25"/>
    <property type="match status" value="1"/>
</dbReference>
<evidence type="ECO:0000256" key="2">
    <source>
        <dbReference type="ARBA" id="ARBA00022679"/>
    </source>
</evidence>
<dbReference type="VEuPathDB" id="VectorBase:LLONM1_004386"/>
<feature type="domain" description="Methyltransferase" evidence="3">
    <location>
        <begin position="39"/>
        <end position="114"/>
    </location>
</feature>
<keyword evidence="1" id="KW-0489">Methyltransferase</keyword>
<keyword evidence="5" id="KW-1185">Reference proteome</keyword>
<dbReference type="GO" id="GO:0032259">
    <property type="term" value="P:methylation"/>
    <property type="evidence" value="ECO:0007669"/>
    <property type="project" value="UniProtKB-KW"/>
</dbReference>
<name>A0A1B0EU94_LUTLO</name>
<dbReference type="Gene3D" id="3.40.50.150">
    <property type="entry name" value="Vaccinia Virus protein VP39"/>
    <property type="match status" value="1"/>
</dbReference>
<keyword evidence="2" id="KW-0808">Transferase</keyword>
<accession>A0A1B0EU94</accession>
<dbReference type="Proteomes" id="UP000092461">
    <property type="component" value="Unassembled WGS sequence"/>
</dbReference>
<evidence type="ECO:0000259" key="3">
    <source>
        <dbReference type="Pfam" id="PF13649"/>
    </source>
</evidence>
<evidence type="ECO:0000313" key="4">
    <source>
        <dbReference type="EnsemblMetazoa" id="LLOJ003576-PA"/>
    </source>
</evidence>
<dbReference type="PANTHER" id="PTHR43861:SF1">
    <property type="entry name" value="TRANS-ACONITATE 2-METHYLTRANSFERASE"/>
    <property type="match status" value="1"/>
</dbReference>
<dbReference type="EnsemblMetazoa" id="LLOJ003576-RA">
    <property type="protein sequence ID" value="LLOJ003576-PA"/>
    <property type="gene ID" value="LLOJ003576"/>
</dbReference>
<evidence type="ECO:0000313" key="5">
    <source>
        <dbReference type="Proteomes" id="UP000092461"/>
    </source>
</evidence>
<dbReference type="EMBL" id="AJWK01011431">
    <property type="status" value="NOT_ANNOTATED_CDS"/>
    <property type="molecule type" value="Genomic_DNA"/>
</dbReference>
<proteinExistence type="predicted"/>
<evidence type="ECO:0000256" key="1">
    <source>
        <dbReference type="ARBA" id="ARBA00022603"/>
    </source>
</evidence>
<protein>
    <recommendedName>
        <fullName evidence="3">Methyltransferase domain-containing protein</fullName>
    </recommendedName>
</protein>
<reference evidence="4" key="1">
    <citation type="submission" date="2020-05" db="UniProtKB">
        <authorList>
            <consortium name="EnsemblMetazoa"/>
        </authorList>
    </citation>
    <scope>IDENTIFICATION</scope>
    <source>
        <strain evidence="4">Jacobina</strain>
    </source>
</reference>
<dbReference type="InterPro" id="IPR029063">
    <property type="entry name" value="SAM-dependent_MTases_sf"/>
</dbReference>
<dbReference type="InterPro" id="IPR041698">
    <property type="entry name" value="Methyltransf_25"/>
</dbReference>
<dbReference type="CDD" id="cd02440">
    <property type="entry name" value="AdoMet_MTases"/>
    <property type="match status" value="1"/>
</dbReference>
<dbReference type="AlphaFoldDB" id="A0A1B0EU94"/>